<evidence type="ECO:0000313" key="2">
    <source>
        <dbReference type="Proteomes" id="UP000029525"/>
    </source>
</evidence>
<dbReference type="SUPFAM" id="SSF48452">
    <property type="entry name" value="TPR-like"/>
    <property type="match status" value="1"/>
</dbReference>
<protein>
    <submittedName>
        <fullName evidence="1">Uncharacterized protein</fullName>
    </submittedName>
</protein>
<dbReference type="OrthoDB" id="1108959at2"/>
<dbReference type="Proteomes" id="UP000029525">
    <property type="component" value="Unassembled WGS sequence"/>
</dbReference>
<accession>A0A096AE73</accession>
<dbReference type="GeneID" id="78530269"/>
<organism evidence="1 2">
    <name type="scientific">Prevotella bivia DNF00320</name>
    <dbReference type="NCBI Taxonomy" id="1401068"/>
    <lineage>
        <taxon>Bacteria</taxon>
        <taxon>Pseudomonadati</taxon>
        <taxon>Bacteroidota</taxon>
        <taxon>Bacteroidia</taxon>
        <taxon>Bacteroidales</taxon>
        <taxon>Prevotellaceae</taxon>
        <taxon>Prevotella</taxon>
    </lineage>
</organism>
<dbReference type="AlphaFoldDB" id="A0A096AE73"/>
<dbReference type="EMBL" id="JRNQ01000015">
    <property type="protein sequence ID" value="KGF45403.1"/>
    <property type="molecule type" value="Genomic_DNA"/>
</dbReference>
<reference evidence="1 2" key="1">
    <citation type="submission" date="2014-07" db="EMBL/GenBank/DDBJ databases">
        <authorList>
            <person name="McCorrison J."/>
            <person name="Sanka R."/>
            <person name="Torralba M."/>
            <person name="Gillis M."/>
            <person name="Haft D.H."/>
            <person name="Methe B."/>
            <person name="Sutton G."/>
            <person name="Nelson K.E."/>
        </authorList>
    </citation>
    <scope>NUCLEOTIDE SEQUENCE [LARGE SCALE GENOMIC DNA]</scope>
    <source>
        <strain evidence="1 2">DNF00320</strain>
    </source>
</reference>
<sequence length="724" mass="84483">MNAKELLDKALKKLRKKHVYGAIKPLDKLFREHPSLAGHDEFEAIKTNFGLMLEYMEKNFEDPHREALYITLLQRLYVVTANLMVSWRCKHTPIYIDAFHKSDHLNTSYDFLRTVLESFVSDVALLSLEQEAVRKQKQEELYSRHLIFIERLFATIIVSLQWSEDDRNFYETLLLSPTVDVIDQQILVAGIMMSGINQFDINKFKLLTTVYQKAMEESVRQRALVGWVLMLNREGFLYDDFSTLVASLCSQKAIAKDLRDLQIQFLLNKDAKKDNAEIERNIMPDILKAQHAQNDRLGVNIDDKTDLENIFHTHDEEEMMEKMEMKINQMGEMYRNGSDVYFGGFRQMKSFPIFRSIVTWFSPFYIEHPELRFVREKIDSSKIIDSFVKNGAFCESDKYSFTCALGAVIDKIPPQIKEAISGDATLMPMGGIGVEQLQQPAYIRRMFIQDLYRFFQLYPALTDVVNPFNIEKVIADTPNVLFFAHNVFKNTGLDRYKLKIAFQLYKRKMKHETLSLLHTFHEETSNYYALSAYASLPMVSFDKFEKAIELDPTNEWAVEGYAKGLLGINIYDKAEELYQQLMVAHPDNLSYVLNYTLCLLHGDKLAAAKEQIFKLDYEHHDNKNVKRLLAWVLLNDNNLEKAYSVYTELLEMEPIKAEDYLNAGYSRWFKGELNEAIDLFRLWMARGKYPKTTFEYEFERDKALLDKYGISEVAKILMQTIAEK</sequence>
<dbReference type="Gene3D" id="1.25.40.10">
    <property type="entry name" value="Tetratricopeptide repeat domain"/>
    <property type="match status" value="1"/>
</dbReference>
<comment type="caution">
    <text evidence="1">The sequence shown here is derived from an EMBL/GenBank/DDBJ whole genome shotgun (WGS) entry which is preliminary data.</text>
</comment>
<proteinExistence type="predicted"/>
<gene>
    <name evidence="1" type="ORF">HMPREF0647_02450</name>
</gene>
<dbReference type="InterPro" id="IPR011990">
    <property type="entry name" value="TPR-like_helical_dom_sf"/>
</dbReference>
<evidence type="ECO:0000313" key="1">
    <source>
        <dbReference type="EMBL" id="KGF45403.1"/>
    </source>
</evidence>
<name>A0A096AE73_9BACT</name>
<dbReference type="RefSeq" id="WP_004337697.1">
    <property type="nucleotide sequence ID" value="NZ_JRNQ01000015.1"/>
</dbReference>